<dbReference type="InterPro" id="IPR010096">
    <property type="entry name" value="NADH-Q_OxRdtase_suN/2"/>
</dbReference>
<proteinExistence type="inferred from homology"/>
<sequence length="473" mass="49515">MNWTLALPELVLALCGLAILGVGVVQKCNAYYACSMAAIGAFLLTAVLVLGAAEGTGYGGLVVSDAFSRFSRVLILIGAAAGVTLSLDFNAKEGIDRFEFPVLLVFATLGMLIMVSANDLMSLYIGLELLSLSLYVVAAFNRDDERSAEAGLKYFVLGALASGLLLYGSSLVYGFAGTTNFDHIADTLSDPARATPGVIVGMVFVIVGLAFKVSAVPFHMWTPDVYEGAPTPVTAFFAAAPKVAAIALFARVLGGPFGDLAGQWQQVIVVISLLSMVLGAFAAIGQENIKRLMAYSSIGHVGYALVGLAAASEAGLRGLLIYMAIYLLMNLGAFAVLVSMRRQGRAVEKVSDLAGLAKTDLSMAVWMAIFMFSMAGIPPLAGFFGKMFVFKAAIDSGLWTLAIVGVLSSVVSAFYYLRIVKVMFFDESAGALDARPASSAFVMAASGLFTTLFFLYPAPLVAAAQAAVASILG</sequence>
<feature type="transmembrane region" description="Helical" evidence="5">
    <location>
        <begin position="396"/>
        <end position="417"/>
    </location>
</feature>
<feature type="transmembrane region" description="Helical" evidence="5">
    <location>
        <begin position="6"/>
        <end position="25"/>
    </location>
</feature>
<dbReference type="GO" id="GO:0048038">
    <property type="term" value="F:quinone binding"/>
    <property type="evidence" value="ECO:0007669"/>
    <property type="project" value="UniProtKB-KW"/>
</dbReference>
<accession>A0A917KM13</accession>
<keyword evidence="5" id="KW-0874">Quinone</keyword>
<dbReference type="GO" id="GO:0042773">
    <property type="term" value="P:ATP synthesis coupled electron transport"/>
    <property type="evidence" value="ECO:0007669"/>
    <property type="project" value="InterPro"/>
</dbReference>
<dbReference type="GO" id="GO:0008137">
    <property type="term" value="F:NADH dehydrogenase (ubiquinone) activity"/>
    <property type="evidence" value="ECO:0007669"/>
    <property type="project" value="InterPro"/>
</dbReference>
<dbReference type="GO" id="GO:0050136">
    <property type="term" value="F:NADH dehydrogenase (quinone) (non-electrogenic) activity"/>
    <property type="evidence" value="ECO:0007669"/>
    <property type="project" value="UniProtKB-UniRule"/>
</dbReference>
<name>A0A917KM13_9PROT</name>
<keyword evidence="9" id="KW-1185">Reference proteome</keyword>
<feature type="transmembrane region" description="Helical" evidence="5">
    <location>
        <begin position="361"/>
        <end position="384"/>
    </location>
</feature>
<dbReference type="HAMAP" id="MF_00445">
    <property type="entry name" value="NDH1_NuoN_1"/>
    <property type="match status" value="1"/>
</dbReference>
<dbReference type="RefSeq" id="WP_188967888.1">
    <property type="nucleotide sequence ID" value="NZ_BMKW01000007.1"/>
</dbReference>
<dbReference type="AlphaFoldDB" id="A0A917KM13"/>
<dbReference type="NCBIfam" id="TIGR01770">
    <property type="entry name" value="NDH_I_N"/>
    <property type="match status" value="1"/>
</dbReference>
<keyword evidence="5" id="KW-1278">Translocase</keyword>
<feature type="transmembrane region" description="Helical" evidence="5">
    <location>
        <begin position="264"/>
        <end position="285"/>
    </location>
</feature>
<evidence type="ECO:0000256" key="6">
    <source>
        <dbReference type="RuleBase" id="RU000320"/>
    </source>
</evidence>
<evidence type="ECO:0000259" key="7">
    <source>
        <dbReference type="Pfam" id="PF00361"/>
    </source>
</evidence>
<feature type="transmembrane region" description="Helical" evidence="5">
    <location>
        <begin position="196"/>
        <end position="221"/>
    </location>
</feature>
<evidence type="ECO:0000256" key="5">
    <source>
        <dbReference type="HAMAP-Rule" id="MF_00445"/>
    </source>
</evidence>
<dbReference type="NCBIfam" id="NF004440">
    <property type="entry name" value="PRK05777.1-3"/>
    <property type="match status" value="1"/>
</dbReference>
<keyword evidence="5" id="KW-0520">NAD</keyword>
<dbReference type="PANTHER" id="PTHR22773">
    <property type="entry name" value="NADH DEHYDROGENASE"/>
    <property type="match status" value="1"/>
</dbReference>
<feature type="transmembrane region" description="Helical" evidence="5">
    <location>
        <begin position="292"/>
        <end position="312"/>
    </location>
</feature>
<comment type="subcellular location">
    <subcellularLocation>
        <location evidence="5">Cell membrane</location>
        <topology evidence="5">Multi-pass membrane protein</topology>
    </subcellularLocation>
    <subcellularLocation>
        <location evidence="1">Endomembrane system</location>
        <topology evidence="1">Multi-pass membrane protein</topology>
    </subcellularLocation>
    <subcellularLocation>
        <location evidence="6">Membrane</location>
        <topology evidence="6">Multi-pass membrane protein</topology>
    </subcellularLocation>
</comment>
<feature type="transmembrane region" description="Helical" evidence="5">
    <location>
        <begin position="98"/>
        <end position="117"/>
    </location>
</feature>
<evidence type="ECO:0000313" key="9">
    <source>
        <dbReference type="Proteomes" id="UP000661507"/>
    </source>
</evidence>
<comment type="caution">
    <text evidence="8">The sequence shown here is derived from an EMBL/GenBank/DDBJ whole genome shotgun (WGS) entry which is preliminary data.</text>
</comment>
<feature type="domain" description="NADH:quinone oxidoreductase/Mrp antiporter transmembrane" evidence="7">
    <location>
        <begin position="117"/>
        <end position="411"/>
    </location>
</feature>
<feature type="transmembrane region" description="Helical" evidence="5">
    <location>
        <begin position="233"/>
        <end position="252"/>
    </location>
</feature>
<comment type="subunit">
    <text evidence="5">NDH-1 is composed of 14 different subunits. Subunits NuoA, H, J, K, L, M, N constitute the membrane sector of the complex.</text>
</comment>
<evidence type="ECO:0000256" key="2">
    <source>
        <dbReference type="ARBA" id="ARBA00022692"/>
    </source>
</evidence>
<dbReference type="GO" id="GO:0012505">
    <property type="term" value="C:endomembrane system"/>
    <property type="evidence" value="ECO:0007669"/>
    <property type="project" value="UniProtKB-SubCell"/>
</dbReference>
<feature type="transmembrane region" description="Helical" evidence="5">
    <location>
        <begin position="437"/>
        <end position="456"/>
    </location>
</feature>
<dbReference type="EMBL" id="BMKW01000007">
    <property type="protein sequence ID" value="GGJ20367.1"/>
    <property type="molecule type" value="Genomic_DNA"/>
</dbReference>
<feature type="transmembrane region" description="Helical" evidence="5">
    <location>
        <begin position="32"/>
        <end position="53"/>
    </location>
</feature>
<comment type="similarity">
    <text evidence="5">Belongs to the complex I subunit 2 family.</text>
</comment>
<dbReference type="GO" id="GO:0005886">
    <property type="term" value="C:plasma membrane"/>
    <property type="evidence" value="ECO:0007669"/>
    <property type="project" value="UniProtKB-SubCell"/>
</dbReference>
<dbReference type="EC" id="7.1.1.-" evidence="5"/>
<feature type="transmembrane region" description="Helical" evidence="5">
    <location>
        <begin position="123"/>
        <end position="140"/>
    </location>
</feature>
<reference evidence="8" key="2">
    <citation type="submission" date="2020-09" db="EMBL/GenBank/DDBJ databases">
        <authorList>
            <person name="Sun Q."/>
            <person name="Zhou Y."/>
        </authorList>
    </citation>
    <scope>NUCLEOTIDE SEQUENCE</scope>
    <source>
        <strain evidence="8">CGMCC 1.3617</strain>
    </source>
</reference>
<evidence type="ECO:0000256" key="1">
    <source>
        <dbReference type="ARBA" id="ARBA00004127"/>
    </source>
</evidence>
<comment type="catalytic activity">
    <reaction evidence="5">
        <text>a quinone + NADH + 5 H(+)(in) = a quinol + NAD(+) + 4 H(+)(out)</text>
        <dbReference type="Rhea" id="RHEA:57888"/>
        <dbReference type="ChEBI" id="CHEBI:15378"/>
        <dbReference type="ChEBI" id="CHEBI:24646"/>
        <dbReference type="ChEBI" id="CHEBI:57540"/>
        <dbReference type="ChEBI" id="CHEBI:57945"/>
        <dbReference type="ChEBI" id="CHEBI:132124"/>
    </reaction>
</comment>
<dbReference type="InterPro" id="IPR001750">
    <property type="entry name" value="ND/Mrp_TM"/>
</dbReference>
<feature type="transmembrane region" description="Helical" evidence="5">
    <location>
        <begin position="318"/>
        <end position="340"/>
    </location>
</feature>
<organism evidence="8 9">
    <name type="scientific">Neoroseomonas lacus</name>
    <dbReference type="NCBI Taxonomy" id="287609"/>
    <lineage>
        <taxon>Bacteria</taxon>
        <taxon>Pseudomonadati</taxon>
        <taxon>Pseudomonadota</taxon>
        <taxon>Alphaproteobacteria</taxon>
        <taxon>Acetobacterales</taxon>
        <taxon>Acetobacteraceae</taxon>
        <taxon>Neoroseomonas</taxon>
    </lineage>
</organism>
<gene>
    <name evidence="5 8" type="primary">nuoN</name>
    <name evidence="8" type="ORF">GCM10011320_29560</name>
</gene>
<evidence type="ECO:0000313" key="8">
    <source>
        <dbReference type="EMBL" id="GGJ20367.1"/>
    </source>
</evidence>
<keyword evidence="5" id="KW-0813">Transport</keyword>
<dbReference type="Proteomes" id="UP000661507">
    <property type="component" value="Unassembled WGS sequence"/>
</dbReference>
<evidence type="ECO:0000256" key="3">
    <source>
        <dbReference type="ARBA" id="ARBA00022989"/>
    </source>
</evidence>
<keyword evidence="5" id="KW-0830">Ubiquinone</keyword>
<feature type="transmembrane region" description="Helical" evidence="5">
    <location>
        <begin position="152"/>
        <end position="176"/>
    </location>
</feature>
<comment type="function">
    <text evidence="5">NDH-1 shuttles electrons from NADH, via FMN and iron-sulfur (Fe-S) centers, to quinones in the respiratory chain. The immediate electron acceptor for the enzyme in this species is believed to be ubiquinone. Couples the redox reaction to proton translocation (for every two electrons transferred, four hydrogen ions are translocated across the cytoplasmic membrane), and thus conserves the redox energy in a proton gradient.</text>
</comment>
<keyword evidence="5" id="KW-1003">Cell membrane</keyword>
<dbReference type="Pfam" id="PF00361">
    <property type="entry name" value="Proton_antipo_M"/>
    <property type="match status" value="1"/>
</dbReference>
<evidence type="ECO:0000256" key="4">
    <source>
        <dbReference type="ARBA" id="ARBA00023136"/>
    </source>
</evidence>
<keyword evidence="4 5" id="KW-0472">Membrane</keyword>
<keyword evidence="3 5" id="KW-1133">Transmembrane helix</keyword>
<keyword evidence="2 5" id="KW-0812">Transmembrane</keyword>
<reference evidence="8" key="1">
    <citation type="journal article" date="2014" name="Int. J. Syst. Evol. Microbiol.">
        <title>Complete genome sequence of Corynebacterium casei LMG S-19264T (=DSM 44701T), isolated from a smear-ripened cheese.</title>
        <authorList>
            <consortium name="US DOE Joint Genome Institute (JGI-PGF)"/>
            <person name="Walter F."/>
            <person name="Albersmeier A."/>
            <person name="Kalinowski J."/>
            <person name="Ruckert C."/>
        </authorList>
    </citation>
    <scope>NUCLEOTIDE SEQUENCE</scope>
    <source>
        <strain evidence="8">CGMCC 1.3617</strain>
    </source>
</reference>
<feature type="transmembrane region" description="Helical" evidence="5">
    <location>
        <begin position="73"/>
        <end position="91"/>
    </location>
</feature>
<protein>
    <recommendedName>
        <fullName evidence="5">NADH-quinone oxidoreductase subunit N</fullName>
        <ecNumber evidence="5">7.1.1.-</ecNumber>
    </recommendedName>
    <alternativeName>
        <fullName evidence="5">NADH dehydrogenase I subunit N</fullName>
    </alternativeName>
    <alternativeName>
        <fullName evidence="5">NDH-1 subunit N</fullName>
    </alternativeName>
</protein>